<keyword evidence="3" id="KW-1185">Reference proteome</keyword>
<evidence type="ECO:0000313" key="2">
    <source>
        <dbReference type="EMBL" id="MBA5730197.1"/>
    </source>
</evidence>
<dbReference type="PANTHER" id="PTHR43245">
    <property type="entry name" value="BIFUNCTIONAL POLYMYXIN RESISTANCE PROTEIN ARNA"/>
    <property type="match status" value="1"/>
</dbReference>
<evidence type="ECO:0000259" key="1">
    <source>
        <dbReference type="Pfam" id="PF01370"/>
    </source>
</evidence>
<dbReference type="Pfam" id="PF01370">
    <property type="entry name" value="Epimerase"/>
    <property type="match status" value="1"/>
</dbReference>
<dbReference type="InterPro" id="IPR001509">
    <property type="entry name" value="Epimerase_deHydtase"/>
</dbReference>
<proteinExistence type="predicted"/>
<name>A0A839A802_9LACT</name>
<dbReference type="InterPro" id="IPR050177">
    <property type="entry name" value="Lipid_A_modif_metabolic_enz"/>
</dbReference>
<accession>A0A839A802</accession>
<dbReference type="AlphaFoldDB" id="A0A839A802"/>
<sequence length="282" mass="32605">MKKVLITGRNSYIGNKLATWLALWPEEYQVDKVSLQTDKWQDIDWSGYDSIIHVAGIAHNSSNKSLENLYYSVNRDLTVQVASKAKKEGVRHFVYMSSMIVFGTDQAAIRQDTVPKPDNFYGDSKLQAERELERLESEDFRVAYVRPPMIYGHESKGNYPRLSKLAKVTPLFPDYDNRRSMLHVDNLSEFLRLVIDNHDRGYYHPQNIDYVTTTDLVKEIAKISNHRIGVTKLFNPLIKSMMGINVVNKVFGDLYYEQAMSEYHTNYNVRGFSESVRETELG</sequence>
<dbReference type="InterPro" id="IPR036291">
    <property type="entry name" value="NAD(P)-bd_dom_sf"/>
</dbReference>
<feature type="domain" description="NAD-dependent epimerase/dehydratase" evidence="1">
    <location>
        <begin position="46"/>
        <end position="201"/>
    </location>
</feature>
<protein>
    <submittedName>
        <fullName evidence="2">NAD-dependent epimerase/dehydratase family protein</fullName>
    </submittedName>
</protein>
<dbReference type="SUPFAM" id="SSF51735">
    <property type="entry name" value="NAD(P)-binding Rossmann-fold domains"/>
    <property type="match status" value="1"/>
</dbReference>
<dbReference type="RefSeq" id="WP_218931850.1">
    <property type="nucleotide sequence ID" value="NZ_JACAOA010000046.1"/>
</dbReference>
<evidence type="ECO:0000313" key="3">
    <source>
        <dbReference type="Proteomes" id="UP000571018"/>
    </source>
</evidence>
<dbReference type="EMBL" id="JACAOA010000046">
    <property type="protein sequence ID" value="MBA5730197.1"/>
    <property type="molecule type" value="Genomic_DNA"/>
</dbReference>
<gene>
    <name evidence="2" type="ORF">HW423_10430</name>
</gene>
<dbReference type="Gene3D" id="3.40.50.720">
    <property type="entry name" value="NAD(P)-binding Rossmann-like Domain"/>
    <property type="match status" value="1"/>
</dbReference>
<comment type="caution">
    <text evidence="2">The sequence shown here is derived from an EMBL/GenBank/DDBJ whole genome shotgun (WGS) entry which is preliminary data.</text>
</comment>
<organism evidence="2 3">
    <name type="scientific">Ruoffia halotolerans</name>
    <dbReference type="NCBI Taxonomy" id="2748684"/>
    <lineage>
        <taxon>Bacteria</taxon>
        <taxon>Bacillati</taxon>
        <taxon>Bacillota</taxon>
        <taxon>Bacilli</taxon>
        <taxon>Lactobacillales</taxon>
        <taxon>Aerococcaceae</taxon>
        <taxon>Ruoffia</taxon>
    </lineage>
</organism>
<dbReference type="PANTHER" id="PTHR43245:SF58">
    <property type="entry name" value="BLL5923 PROTEIN"/>
    <property type="match status" value="1"/>
</dbReference>
<dbReference type="Proteomes" id="UP000571018">
    <property type="component" value="Unassembled WGS sequence"/>
</dbReference>
<reference evidence="2 3" key="1">
    <citation type="submission" date="2020-06" db="EMBL/GenBank/DDBJ databases">
        <title>Reclassification of Facklamia ignava, Facklamia soureckii and Facklami tabacinasalis as Falseniella iganva gen. nov., comb. nov., Hutsoniella ignava gen. nov., comb. nov., and Ruoffia tabacinasalis gen. nov., comb. nov and description of Ruoffia haltotolerans sp. nov., isolated from hypersaline Inland Sea of Qatar.</title>
        <authorList>
            <person name="Fotedar R."/>
            <person name="Sankaranarayanan K."/>
            <person name="Lawson P."/>
            <person name="Caldwell M."/>
            <person name="Zeyara A."/>
            <person name="Al Malki A."/>
            <person name="Ali M."/>
        </authorList>
    </citation>
    <scope>NUCLEOTIDE SEQUENCE [LARGE SCALE GENOMIC DNA]</scope>
    <source>
        <strain evidence="2 3">INB8</strain>
    </source>
</reference>